<reference evidence="3 4" key="1">
    <citation type="submission" date="2024-08" db="EMBL/GenBank/DDBJ databases">
        <authorList>
            <person name="Ishaq N."/>
        </authorList>
    </citation>
    <scope>NUCLEOTIDE SEQUENCE [LARGE SCALE GENOMIC DNA]</scope>
    <source>
        <strain evidence="3 4">DSM 18651</strain>
    </source>
</reference>
<dbReference type="SMART" id="SM01007">
    <property type="entry name" value="Aldolase_II"/>
    <property type="match status" value="1"/>
</dbReference>
<dbReference type="RefSeq" id="WP_371837970.1">
    <property type="nucleotide sequence ID" value="NZ_JBGMEK010000008.1"/>
</dbReference>
<feature type="domain" description="Class II aldolase/adducin N-terminal" evidence="2">
    <location>
        <begin position="42"/>
        <end position="222"/>
    </location>
</feature>
<accession>A0ABV4NXA7</accession>
<evidence type="ECO:0000313" key="3">
    <source>
        <dbReference type="EMBL" id="MFA0810369.1"/>
    </source>
</evidence>
<evidence type="ECO:0000256" key="1">
    <source>
        <dbReference type="ARBA" id="ARBA00037961"/>
    </source>
</evidence>
<organism evidence="3 4">
    <name type="scientific">Microbulbifer epialgicus</name>
    <dbReference type="NCBI Taxonomy" id="393907"/>
    <lineage>
        <taxon>Bacteria</taxon>
        <taxon>Pseudomonadati</taxon>
        <taxon>Pseudomonadota</taxon>
        <taxon>Gammaproteobacteria</taxon>
        <taxon>Cellvibrionales</taxon>
        <taxon>Microbulbiferaceae</taxon>
        <taxon>Microbulbifer</taxon>
    </lineage>
</organism>
<dbReference type="PANTHER" id="PTHR10672:SF3">
    <property type="entry name" value="PROTEIN HU-LI TAI SHAO"/>
    <property type="match status" value="1"/>
</dbReference>
<dbReference type="Gene3D" id="3.40.225.10">
    <property type="entry name" value="Class II aldolase/adducin N-terminal domain"/>
    <property type="match status" value="1"/>
</dbReference>
<keyword evidence="4" id="KW-1185">Reference proteome</keyword>
<dbReference type="InterPro" id="IPR036409">
    <property type="entry name" value="Aldolase_II/adducin_N_sf"/>
</dbReference>
<sequence length="271" mass="29946">MSTAEKTIKKTGINAAVMNGDINMLLGDPLLPPAQVREERKRKLTAAFRLFGKFGYDEGIAGHITVRDPEYEDHFWVNPMGVAFQNLRMSQLLLVNHRGEVVEGDGYLNGAAFTIHSHIHRTRPEIVAAAHAHSLYGKSWSSLGRLLDPITQDACAFFGDHGLLDVFSGVVLEMGEGEALARALSHYKALILQNHGLLTVGKTVDEAAWWYITMERSCQVQLMAEAAGKPVLIEPEVAIRTRAVVGTELAGLFSFQPLYSVICEEQPEMFE</sequence>
<dbReference type="Proteomes" id="UP001569428">
    <property type="component" value="Unassembled WGS sequence"/>
</dbReference>
<proteinExistence type="inferred from homology"/>
<protein>
    <submittedName>
        <fullName evidence="3">Class II aldolase/adducin family protein</fullName>
    </submittedName>
</protein>
<dbReference type="InterPro" id="IPR051017">
    <property type="entry name" value="Aldolase-II_Adducin_sf"/>
</dbReference>
<comment type="caution">
    <text evidence="3">The sequence shown here is derived from an EMBL/GenBank/DDBJ whole genome shotgun (WGS) entry which is preliminary data.</text>
</comment>
<gene>
    <name evidence="3" type="ORF">ACCI49_05495</name>
</gene>
<comment type="similarity">
    <text evidence="1">Belongs to the aldolase class II family.</text>
</comment>
<dbReference type="NCBIfam" id="NF004855">
    <property type="entry name" value="PRK06208.1"/>
    <property type="match status" value="1"/>
</dbReference>
<name>A0ABV4NXA7_9GAMM</name>
<dbReference type="EMBL" id="JBGMEK010000008">
    <property type="protein sequence ID" value="MFA0810369.1"/>
    <property type="molecule type" value="Genomic_DNA"/>
</dbReference>
<dbReference type="Pfam" id="PF00596">
    <property type="entry name" value="Aldolase_II"/>
    <property type="match status" value="1"/>
</dbReference>
<evidence type="ECO:0000313" key="4">
    <source>
        <dbReference type="Proteomes" id="UP001569428"/>
    </source>
</evidence>
<dbReference type="PANTHER" id="PTHR10672">
    <property type="entry name" value="ADDUCIN"/>
    <property type="match status" value="1"/>
</dbReference>
<evidence type="ECO:0000259" key="2">
    <source>
        <dbReference type="SMART" id="SM01007"/>
    </source>
</evidence>
<dbReference type="SUPFAM" id="SSF53639">
    <property type="entry name" value="AraD/HMP-PK domain-like"/>
    <property type="match status" value="1"/>
</dbReference>
<dbReference type="InterPro" id="IPR001303">
    <property type="entry name" value="Aldolase_II/adducin_N"/>
</dbReference>